<sequence length="234" mass="27472">MTKTLQAALAPLMIVGSFCSVGLFEYPLGHSWSYLSCLYALAIWSFLTYSVYYPVYSAVWGLTHLAVLLVYFIITIGAITSVLASFFYSKELKMCLHELSLVDDIMEAVGAPKEYQRSRKWIIRITILWIVYVFQSLVHLTYFNWFFLHLGFYEIYEICMMNYPYFLHFLSALICGTILGYTSSRFHQVNDRLHVLYSDLFENISDYRGQNRSIVVCQRITETVDRKQYMWILM</sequence>
<evidence type="ECO:0000256" key="5">
    <source>
        <dbReference type="ARBA" id="ARBA00023136"/>
    </source>
</evidence>
<comment type="subcellular location">
    <subcellularLocation>
        <location evidence="1">Cell membrane</location>
        <topology evidence="1">Multi-pass membrane protein</topology>
    </subcellularLocation>
</comment>
<feature type="transmembrane region" description="Helical" evidence="6">
    <location>
        <begin position="65"/>
        <end position="88"/>
    </location>
</feature>
<dbReference type="Pfam" id="PF08395">
    <property type="entry name" value="7tm_7"/>
    <property type="match status" value="1"/>
</dbReference>
<evidence type="ECO:0000256" key="4">
    <source>
        <dbReference type="ARBA" id="ARBA00022989"/>
    </source>
</evidence>
<dbReference type="GO" id="GO:0005886">
    <property type="term" value="C:plasma membrane"/>
    <property type="evidence" value="ECO:0007669"/>
    <property type="project" value="UniProtKB-SubCell"/>
</dbReference>
<dbReference type="GO" id="GO:0050909">
    <property type="term" value="P:sensory perception of taste"/>
    <property type="evidence" value="ECO:0007669"/>
    <property type="project" value="InterPro"/>
</dbReference>
<feature type="transmembrane region" description="Helical" evidence="6">
    <location>
        <begin position="121"/>
        <end position="143"/>
    </location>
</feature>
<feature type="transmembrane region" description="Helical" evidence="6">
    <location>
        <begin position="6"/>
        <end position="24"/>
    </location>
</feature>
<keyword evidence="3 6" id="KW-0812">Transmembrane</keyword>
<evidence type="ECO:0000256" key="2">
    <source>
        <dbReference type="ARBA" id="ARBA00022475"/>
    </source>
</evidence>
<evidence type="ECO:0000256" key="3">
    <source>
        <dbReference type="ARBA" id="ARBA00022692"/>
    </source>
</evidence>
<dbReference type="InterPro" id="IPR013604">
    <property type="entry name" value="7TM_chemorcpt"/>
</dbReference>
<keyword evidence="5 6" id="KW-0472">Membrane</keyword>
<keyword evidence="8" id="KW-1185">Reference proteome</keyword>
<feature type="transmembrane region" description="Helical" evidence="6">
    <location>
        <begin position="163"/>
        <end position="182"/>
    </location>
</feature>
<evidence type="ECO:0000256" key="6">
    <source>
        <dbReference type="SAM" id="Phobius"/>
    </source>
</evidence>
<dbReference type="EMBL" id="KQ982575">
    <property type="protein sequence ID" value="KYQ54678.1"/>
    <property type="molecule type" value="Genomic_DNA"/>
</dbReference>
<dbReference type="AlphaFoldDB" id="A0A151X380"/>
<dbReference type="Proteomes" id="UP000075809">
    <property type="component" value="Unassembled WGS sequence"/>
</dbReference>
<name>A0A151X380_9HYME</name>
<reference evidence="7 8" key="1">
    <citation type="submission" date="2015-09" db="EMBL/GenBank/DDBJ databases">
        <title>Trachymyrmex zeteki WGS genome.</title>
        <authorList>
            <person name="Nygaard S."/>
            <person name="Hu H."/>
            <person name="Boomsma J."/>
            <person name="Zhang G."/>
        </authorList>
    </citation>
    <scope>NUCLEOTIDE SEQUENCE [LARGE SCALE GENOMIC DNA]</scope>
    <source>
        <strain evidence="7">Tzet28-1</strain>
        <tissue evidence="7">Whole body</tissue>
    </source>
</reference>
<evidence type="ECO:0000256" key="1">
    <source>
        <dbReference type="ARBA" id="ARBA00004651"/>
    </source>
</evidence>
<proteinExistence type="predicted"/>
<gene>
    <name evidence="7" type="ORF">ALC60_06447</name>
</gene>
<keyword evidence="2" id="KW-1003">Cell membrane</keyword>
<evidence type="ECO:0000313" key="8">
    <source>
        <dbReference type="Proteomes" id="UP000075809"/>
    </source>
</evidence>
<accession>A0A151X380</accession>
<feature type="transmembrane region" description="Helical" evidence="6">
    <location>
        <begin position="31"/>
        <end position="53"/>
    </location>
</feature>
<protein>
    <recommendedName>
        <fullName evidence="9">Gustatory receptor</fullName>
    </recommendedName>
</protein>
<organism evidence="7 8">
    <name type="scientific">Mycetomoellerius zeteki</name>
    <dbReference type="NCBI Taxonomy" id="64791"/>
    <lineage>
        <taxon>Eukaryota</taxon>
        <taxon>Metazoa</taxon>
        <taxon>Ecdysozoa</taxon>
        <taxon>Arthropoda</taxon>
        <taxon>Hexapoda</taxon>
        <taxon>Insecta</taxon>
        <taxon>Pterygota</taxon>
        <taxon>Neoptera</taxon>
        <taxon>Endopterygota</taxon>
        <taxon>Hymenoptera</taxon>
        <taxon>Apocrita</taxon>
        <taxon>Aculeata</taxon>
        <taxon>Formicoidea</taxon>
        <taxon>Formicidae</taxon>
        <taxon>Myrmicinae</taxon>
        <taxon>Mycetomoellerius</taxon>
    </lineage>
</organism>
<evidence type="ECO:0008006" key="9">
    <source>
        <dbReference type="Google" id="ProtNLM"/>
    </source>
</evidence>
<keyword evidence="4 6" id="KW-1133">Transmembrane helix</keyword>
<evidence type="ECO:0000313" key="7">
    <source>
        <dbReference type="EMBL" id="KYQ54678.1"/>
    </source>
</evidence>